<comment type="caution">
    <text evidence="1">The sequence shown here is derived from an EMBL/GenBank/DDBJ whole genome shotgun (WGS) entry which is preliminary data.</text>
</comment>
<accession>A0ABT3VQU0</accession>
<organism evidence="1 2">
    <name type="scientific">Alcaligenes parafaecalis</name>
    <dbReference type="NCBI Taxonomy" id="171260"/>
    <lineage>
        <taxon>Bacteria</taxon>
        <taxon>Pseudomonadati</taxon>
        <taxon>Pseudomonadota</taxon>
        <taxon>Betaproteobacteria</taxon>
        <taxon>Burkholderiales</taxon>
        <taxon>Alcaligenaceae</taxon>
        <taxon>Alcaligenes</taxon>
    </lineage>
</organism>
<gene>
    <name evidence="1" type="ORF">OSH09_17200</name>
</gene>
<proteinExistence type="predicted"/>
<reference evidence="1 2" key="1">
    <citation type="submission" date="2022-11" db="EMBL/GenBank/DDBJ databases">
        <title>Biodiversity and phylogenetic relationships of bacteria.</title>
        <authorList>
            <person name="Machado R.A.R."/>
            <person name="Bhat A."/>
            <person name="Loulou A."/>
            <person name="Kallel S."/>
        </authorList>
    </citation>
    <scope>NUCLEOTIDE SEQUENCE [LARGE SCALE GENOMIC DNA]</scope>
    <source>
        <strain evidence="1 2">DSM 13975</strain>
    </source>
</reference>
<dbReference type="EMBL" id="JAPKNA010000006">
    <property type="protein sequence ID" value="MCX5465921.1"/>
    <property type="molecule type" value="Genomic_DNA"/>
</dbReference>
<dbReference type="RefSeq" id="WP_266121669.1">
    <property type="nucleotide sequence ID" value="NZ_JAPKNA010000006.1"/>
</dbReference>
<dbReference type="Proteomes" id="UP001209916">
    <property type="component" value="Unassembled WGS sequence"/>
</dbReference>
<evidence type="ECO:0000313" key="1">
    <source>
        <dbReference type="EMBL" id="MCX5465921.1"/>
    </source>
</evidence>
<sequence>MSQDIGREFATRQGKFGQLGHLHCAGQSRHGVHESINTKLGISRAFLIGCHNEDFIGFSKGQFAAFIYLVINNHQFKTIELGQRVTGRQVSGPETARRLRLSLAYPISQTRGDISTLVHANN</sequence>
<name>A0ABT3VQU0_9BURK</name>
<protein>
    <submittedName>
        <fullName evidence="1">Uncharacterized protein</fullName>
    </submittedName>
</protein>
<evidence type="ECO:0000313" key="2">
    <source>
        <dbReference type="Proteomes" id="UP001209916"/>
    </source>
</evidence>
<keyword evidence="2" id="KW-1185">Reference proteome</keyword>